<dbReference type="EMBL" id="JALJOS010000057">
    <property type="protein sequence ID" value="KAK9818687.1"/>
    <property type="molecule type" value="Genomic_DNA"/>
</dbReference>
<dbReference type="SUPFAM" id="SSF51735">
    <property type="entry name" value="NAD(P)-binding Rossmann-fold domains"/>
    <property type="match status" value="1"/>
</dbReference>
<evidence type="ECO:0000313" key="4">
    <source>
        <dbReference type="EMBL" id="KAK9818687.1"/>
    </source>
</evidence>
<keyword evidence="2" id="KW-0560">Oxidoreductase</keyword>
<dbReference type="PANTHER" id="PTHR48106:SF2">
    <property type="entry name" value="ZN2+-BINDING DEHYDROGENASE"/>
    <property type="match status" value="1"/>
</dbReference>
<dbReference type="Gene3D" id="3.40.50.720">
    <property type="entry name" value="NAD(P)-binding Rossmann-like Domain"/>
    <property type="match status" value="1"/>
</dbReference>
<dbReference type="CDD" id="cd05282">
    <property type="entry name" value="ETR_like"/>
    <property type="match status" value="1"/>
</dbReference>
<dbReference type="SMART" id="SM00829">
    <property type="entry name" value="PKS_ER"/>
    <property type="match status" value="1"/>
</dbReference>
<dbReference type="AlphaFoldDB" id="A0AAW1QAQ1"/>
<dbReference type="PANTHER" id="PTHR48106">
    <property type="entry name" value="QUINONE OXIDOREDUCTASE PIG3-RELATED"/>
    <property type="match status" value="1"/>
</dbReference>
<protein>
    <recommendedName>
        <fullName evidence="3">Enoyl reductase (ER) domain-containing protein</fullName>
    </recommendedName>
</protein>
<evidence type="ECO:0000256" key="2">
    <source>
        <dbReference type="ARBA" id="ARBA00023002"/>
    </source>
</evidence>
<reference evidence="4 5" key="1">
    <citation type="journal article" date="2024" name="Nat. Commun.">
        <title>Phylogenomics reveals the evolutionary origins of lichenization in chlorophyte algae.</title>
        <authorList>
            <person name="Puginier C."/>
            <person name="Libourel C."/>
            <person name="Otte J."/>
            <person name="Skaloud P."/>
            <person name="Haon M."/>
            <person name="Grisel S."/>
            <person name="Petersen M."/>
            <person name="Berrin J.G."/>
            <person name="Delaux P.M."/>
            <person name="Dal Grande F."/>
            <person name="Keller J."/>
        </authorList>
    </citation>
    <scope>NUCLEOTIDE SEQUENCE [LARGE SCALE GENOMIC DNA]</scope>
    <source>
        <strain evidence="4 5">SAG 2145</strain>
    </source>
</reference>
<comment type="caution">
    <text evidence="4">The sequence shown here is derived from an EMBL/GenBank/DDBJ whole genome shotgun (WGS) entry which is preliminary data.</text>
</comment>
<gene>
    <name evidence="4" type="ORF">WJX74_006212</name>
</gene>
<proteinExistence type="predicted"/>
<dbReference type="Pfam" id="PF08240">
    <property type="entry name" value="ADH_N"/>
    <property type="match status" value="1"/>
</dbReference>
<organism evidence="4 5">
    <name type="scientific">Apatococcus lobatus</name>
    <dbReference type="NCBI Taxonomy" id="904363"/>
    <lineage>
        <taxon>Eukaryota</taxon>
        <taxon>Viridiplantae</taxon>
        <taxon>Chlorophyta</taxon>
        <taxon>core chlorophytes</taxon>
        <taxon>Trebouxiophyceae</taxon>
        <taxon>Chlorellales</taxon>
        <taxon>Chlorellaceae</taxon>
        <taxon>Apatococcus</taxon>
    </lineage>
</organism>
<dbReference type="GO" id="GO:0070402">
    <property type="term" value="F:NADPH binding"/>
    <property type="evidence" value="ECO:0007669"/>
    <property type="project" value="TreeGrafter"/>
</dbReference>
<accession>A0AAW1QAQ1</accession>
<keyword evidence="5" id="KW-1185">Reference proteome</keyword>
<sequence length="287" mass="30425">MSHSGQQTAVTVVQFNREDPGAALQIRSIPIPRPGKGEALCRMYLRPINPSDVYSIQGLYPGFRPTSLPAVPGVEGLGIVEAHGEGAGNLKIGQRVVAIWPTWPVAQGNGTWQQYICVNEDILVAVPDGMADEVAAQFLVNPITAVGMLEILQIPQGEWLVQDAAASVLGRQMIQYARLKGVKTINIVRRPEQAQELLDLGADVVVCSSTEDVVAQAKAATGGRGAYGGIDAVAGDTLAKVISSVRRKGTILNYGTLSGQTYSLEDAQSALEHATKDLRGGKAFLKG</sequence>
<dbReference type="GO" id="GO:0016651">
    <property type="term" value="F:oxidoreductase activity, acting on NAD(P)H"/>
    <property type="evidence" value="ECO:0007669"/>
    <property type="project" value="TreeGrafter"/>
</dbReference>
<name>A0AAW1QAQ1_9CHLO</name>
<dbReference type="SUPFAM" id="SSF50129">
    <property type="entry name" value="GroES-like"/>
    <property type="match status" value="1"/>
</dbReference>
<dbReference type="InterPro" id="IPR013149">
    <property type="entry name" value="ADH-like_C"/>
</dbReference>
<dbReference type="Pfam" id="PF00107">
    <property type="entry name" value="ADH_zinc_N"/>
    <property type="match status" value="1"/>
</dbReference>
<dbReference type="InterPro" id="IPR011032">
    <property type="entry name" value="GroES-like_sf"/>
</dbReference>
<dbReference type="InterPro" id="IPR036291">
    <property type="entry name" value="NAD(P)-bd_dom_sf"/>
</dbReference>
<evidence type="ECO:0000259" key="3">
    <source>
        <dbReference type="SMART" id="SM00829"/>
    </source>
</evidence>
<evidence type="ECO:0000313" key="5">
    <source>
        <dbReference type="Proteomes" id="UP001438707"/>
    </source>
</evidence>
<feature type="domain" description="Enoyl reductase (ER)" evidence="3">
    <location>
        <begin position="21"/>
        <end position="285"/>
    </location>
</feature>
<evidence type="ECO:0000256" key="1">
    <source>
        <dbReference type="ARBA" id="ARBA00022857"/>
    </source>
</evidence>
<dbReference type="InterPro" id="IPR013154">
    <property type="entry name" value="ADH-like_N"/>
</dbReference>
<dbReference type="Proteomes" id="UP001438707">
    <property type="component" value="Unassembled WGS sequence"/>
</dbReference>
<dbReference type="Gene3D" id="3.90.180.10">
    <property type="entry name" value="Medium-chain alcohol dehydrogenases, catalytic domain"/>
    <property type="match status" value="1"/>
</dbReference>
<dbReference type="InterPro" id="IPR020843">
    <property type="entry name" value="ER"/>
</dbReference>
<keyword evidence="1" id="KW-0521">NADP</keyword>